<dbReference type="GO" id="GO:0016887">
    <property type="term" value="F:ATP hydrolysis activity"/>
    <property type="evidence" value="ECO:0007669"/>
    <property type="project" value="InterPro"/>
</dbReference>
<keyword evidence="5" id="KW-0472">Membrane</keyword>
<dbReference type="Proteomes" id="UP000007384">
    <property type="component" value="Chromosome"/>
</dbReference>
<dbReference type="GO" id="GO:0016020">
    <property type="term" value="C:membrane"/>
    <property type="evidence" value="ECO:0007669"/>
    <property type="project" value="UniProtKB-SubCell"/>
</dbReference>
<evidence type="ECO:0000313" key="7">
    <source>
        <dbReference type="EMBL" id="AFG34741.1"/>
    </source>
</evidence>
<evidence type="ECO:0000256" key="3">
    <source>
        <dbReference type="ARBA" id="ARBA00022448"/>
    </source>
</evidence>
<feature type="domain" description="ABC transporter" evidence="6">
    <location>
        <begin position="28"/>
        <end position="59"/>
    </location>
</feature>
<sequence length="62" mass="6744">MEKKQPLLSVRNLRTYFYTEDGVVKAVDGVDFDVYEGETLGIVGESGSGKSVTSLAIMDNVN</sequence>
<dbReference type="GO" id="GO:0005524">
    <property type="term" value="F:ATP binding"/>
    <property type="evidence" value="ECO:0007669"/>
    <property type="project" value="InterPro"/>
</dbReference>
<dbReference type="Pfam" id="PF00005">
    <property type="entry name" value="ABC_tran"/>
    <property type="match status" value="1"/>
</dbReference>
<dbReference type="KEGG" id="fpe:Ferpe_0611"/>
<reference evidence="7" key="1">
    <citation type="submission" date="2012-03" db="EMBL/GenBank/DDBJ databases">
        <title>Complete sequence of Fervidobacterium pennivorans DSM 9078.</title>
        <authorList>
            <consortium name="US DOE Joint Genome Institute"/>
            <person name="Lucas S."/>
            <person name="Han J."/>
            <person name="Lapidus A."/>
            <person name="Cheng J.-F."/>
            <person name="Goodwin L."/>
            <person name="Pitluck S."/>
            <person name="Peters L."/>
            <person name="Ovchinnikova G."/>
            <person name="Lu M."/>
            <person name="Detter J.C."/>
            <person name="Han C."/>
            <person name="Tapia R."/>
            <person name="Land M."/>
            <person name="Hauser L."/>
            <person name="Kyrpides N."/>
            <person name="Ivanova N."/>
            <person name="Pagani I."/>
            <person name="Noll K.M."/>
            <person name="Woyke T."/>
        </authorList>
    </citation>
    <scope>NUCLEOTIDE SEQUENCE</scope>
    <source>
        <strain evidence="7">DSM 9078</strain>
    </source>
</reference>
<comment type="similarity">
    <text evidence="2">Belongs to the ABC transporter superfamily.</text>
</comment>
<dbReference type="eggNOG" id="COG0444">
    <property type="taxonomic scope" value="Bacteria"/>
</dbReference>
<organism evidence="7 8">
    <name type="scientific">Fervidobacterium pennivorans (strain DSM 9078 / Ven5)</name>
    <dbReference type="NCBI Taxonomy" id="771875"/>
    <lineage>
        <taxon>Bacteria</taxon>
        <taxon>Thermotogati</taxon>
        <taxon>Thermotogota</taxon>
        <taxon>Thermotogae</taxon>
        <taxon>Thermotogales</taxon>
        <taxon>Fervidobacteriaceae</taxon>
        <taxon>Fervidobacterium</taxon>
    </lineage>
</organism>
<keyword evidence="8" id="KW-1185">Reference proteome</keyword>
<name>H9UB48_FERPD</name>
<evidence type="ECO:0000256" key="5">
    <source>
        <dbReference type="ARBA" id="ARBA00023136"/>
    </source>
</evidence>
<dbReference type="PANTHER" id="PTHR43297:SF2">
    <property type="entry name" value="DIPEPTIDE TRANSPORT ATP-BINDING PROTEIN DPPD"/>
    <property type="match status" value="1"/>
</dbReference>
<dbReference type="SUPFAM" id="SSF52540">
    <property type="entry name" value="P-loop containing nucleoside triphosphate hydrolases"/>
    <property type="match status" value="1"/>
</dbReference>
<gene>
    <name evidence="7" type="ordered locus">Ferpe_0611</name>
</gene>
<dbReference type="PATRIC" id="fig|771875.3.peg.625"/>
<dbReference type="Gene3D" id="3.40.50.300">
    <property type="entry name" value="P-loop containing nucleotide triphosphate hydrolases"/>
    <property type="match status" value="1"/>
</dbReference>
<dbReference type="EMBL" id="CP003260">
    <property type="protein sequence ID" value="AFG34741.1"/>
    <property type="molecule type" value="Genomic_DNA"/>
</dbReference>
<evidence type="ECO:0000256" key="2">
    <source>
        <dbReference type="ARBA" id="ARBA00005417"/>
    </source>
</evidence>
<evidence type="ECO:0000313" key="8">
    <source>
        <dbReference type="Proteomes" id="UP000007384"/>
    </source>
</evidence>
<accession>H9UB48</accession>
<dbReference type="InterPro" id="IPR050388">
    <property type="entry name" value="ABC_Ni/Peptide_Import"/>
</dbReference>
<proteinExistence type="inferred from homology"/>
<comment type="subcellular location">
    <subcellularLocation>
        <location evidence="1">Membrane</location>
    </subcellularLocation>
</comment>
<keyword evidence="4" id="KW-1003">Cell membrane</keyword>
<dbReference type="AlphaFoldDB" id="H9UB48"/>
<protein>
    <recommendedName>
        <fullName evidence="6">ABC transporter domain-containing protein</fullName>
    </recommendedName>
</protein>
<dbReference type="InterPro" id="IPR027417">
    <property type="entry name" value="P-loop_NTPase"/>
</dbReference>
<evidence type="ECO:0000256" key="1">
    <source>
        <dbReference type="ARBA" id="ARBA00004370"/>
    </source>
</evidence>
<dbReference type="PANTHER" id="PTHR43297">
    <property type="entry name" value="OLIGOPEPTIDE TRANSPORT ATP-BINDING PROTEIN APPD"/>
    <property type="match status" value="1"/>
</dbReference>
<keyword evidence="3" id="KW-0813">Transport</keyword>
<dbReference type="InterPro" id="IPR003439">
    <property type="entry name" value="ABC_transporter-like_ATP-bd"/>
</dbReference>
<dbReference type="HOGENOM" id="CLU_000604_82_1_0"/>
<evidence type="ECO:0000256" key="4">
    <source>
        <dbReference type="ARBA" id="ARBA00022475"/>
    </source>
</evidence>
<dbReference type="STRING" id="771875.Ferpe_0611"/>
<evidence type="ECO:0000259" key="6">
    <source>
        <dbReference type="Pfam" id="PF00005"/>
    </source>
</evidence>